<feature type="signal peptide" evidence="3">
    <location>
        <begin position="1"/>
        <end position="19"/>
    </location>
</feature>
<dbReference type="PANTHER" id="PTHR40633:SF1">
    <property type="entry name" value="GPI ANCHORED SERINE-THREONINE RICH PROTEIN (AFU_ORTHOLOGUE AFUA_1G03630)"/>
    <property type="match status" value="1"/>
</dbReference>
<dbReference type="AlphaFoldDB" id="A0A0D0SWR9"/>
<reference evidence="5 6" key="1">
    <citation type="submission" date="2015-01" db="EMBL/GenBank/DDBJ databases">
        <title>The Genome Sequence of Cryptococcus gattii Ram5.</title>
        <authorList>
            <consortium name="The Broad Institute Genomics Platform"/>
            <person name="Cuomo C."/>
            <person name="Litvintseva A."/>
            <person name="Chen Y."/>
            <person name="Heitman J."/>
            <person name="Sun S."/>
            <person name="Springer D."/>
            <person name="Dromer F."/>
            <person name="Young S."/>
            <person name="Zeng Q."/>
            <person name="Gargeya S."/>
            <person name="Abouelleil A."/>
            <person name="Alvarado L."/>
            <person name="Chapman S.B."/>
            <person name="Gainer-Dewar J."/>
            <person name="Goldberg J."/>
            <person name="Griggs A."/>
            <person name="Gujja S."/>
            <person name="Hansen M."/>
            <person name="Howarth C."/>
            <person name="Imamovic A."/>
            <person name="Larimer J."/>
            <person name="Murphy C."/>
            <person name="Naylor J."/>
            <person name="Pearson M."/>
            <person name="Priest M."/>
            <person name="Roberts A."/>
            <person name="Saif S."/>
            <person name="Shea T."/>
            <person name="Sykes S."/>
            <person name="Wortman J."/>
            <person name="Nusbaum C."/>
            <person name="Birren B."/>
        </authorList>
    </citation>
    <scope>NUCLEOTIDE SEQUENCE [LARGE SCALE GENOMIC DNA]</scope>
    <source>
        <strain evidence="5 6">Ram5</strain>
    </source>
</reference>
<organism evidence="5 6">
    <name type="scientific">Cryptococcus deuterogattii Ram5</name>
    <dbReference type="NCBI Taxonomy" id="1296110"/>
    <lineage>
        <taxon>Eukaryota</taxon>
        <taxon>Fungi</taxon>
        <taxon>Dikarya</taxon>
        <taxon>Basidiomycota</taxon>
        <taxon>Agaricomycotina</taxon>
        <taxon>Tremellomycetes</taxon>
        <taxon>Tremellales</taxon>
        <taxon>Cryptococcaceae</taxon>
        <taxon>Cryptococcus</taxon>
        <taxon>Cryptococcus gattii species complex</taxon>
    </lineage>
</organism>
<dbReference type="InterPro" id="IPR052982">
    <property type="entry name" value="SRP1/TIP1-like"/>
</dbReference>
<dbReference type="Proteomes" id="UP000053392">
    <property type="component" value="Unassembled WGS sequence"/>
</dbReference>
<dbReference type="InterPro" id="IPR018466">
    <property type="entry name" value="Kre9/Knh1-like_N"/>
</dbReference>
<dbReference type="Pfam" id="PF10342">
    <property type="entry name" value="Kre9_KNH"/>
    <property type="match status" value="1"/>
</dbReference>
<accession>A0A0D0SWR9</accession>
<dbReference type="PANTHER" id="PTHR40633">
    <property type="entry name" value="MATRIX PROTEIN, PUTATIVE (AFU_ORTHOLOGUE AFUA_8G05410)-RELATED"/>
    <property type="match status" value="1"/>
</dbReference>
<protein>
    <recommendedName>
        <fullName evidence="4">Yeast cell wall synthesis Kre9/Knh1-like N-terminal domain-containing protein</fullName>
    </recommendedName>
</protein>
<keyword evidence="6" id="KW-1185">Reference proteome</keyword>
<name>A0A0D0SWR9_9TREE</name>
<dbReference type="EMBL" id="KN847915">
    <property type="protein sequence ID" value="KIR37592.1"/>
    <property type="molecule type" value="Genomic_DNA"/>
</dbReference>
<feature type="domain" description="Yeast cell wall synthesis Kre9/Knh1-like N-terminal" evidence="4">
    <location>
        <begin position="25"/>
        <end position="118"/>
    </location>
</feature>
<dbReference type="OrthoDB" id="2432613at2759"/>
<keyword evidence="1 3" id="KW-0732">Signal</keyword>
<sequence length="252" mass="24936">MKFSALTLAPLLALPLAQATITPTSPDGSTTVKVGDTIEALWTADSTDGWTDVEIQLMTGDNLAMVPLATVATGIDGTSSTSFSFVAPDVSPYSKIYFLQFTNGGNMTDATWTTRFTIAGADGSTTEPTNSTDFHGQTVEWGTGQLLSSVSSSSSNSSSSSTEANSTSASAVAAAVTTSASSSSSSSSSSASSESPSASSASPESAAASNSTTHSASSANASSGSSTSSGSRVQVGLVSVFIASALGLAALV</sequence>
<evidence type="ECO:0000256" key="3">
    <source>
        <dbReference type="SAM" id="SignalP"/>
    </source>
</evidence>
<feature type="region of interest" description="Disordered" evidence="2">
    <location>
        <begin position="181"/>
        <end position="230"/>
    </location>
</feature>
<feature type="chain" id="PRO_5002237758" description="Yeast cell wall synthesis Kre9/Knh1-like N-terminal domain-containing protein" evidence="3">
    <location>
        <begin position="20"/>
        <end position="252"/>
    </location>
</feature>
<evidence type="ECO:0000259" key="4">
    <source>
        <dbReference type="Pfam" id="PF10342"/>
    </source>
</evidence>
<evidence type="ECO:0000313" key="5">
    <source>
        <dbReference type="EMBL" id="KIR37592.1"/>
    </source>
</evidence>
<evidence type="ECO:0000313" key="6">
    <source>
        <dbReference type="Proteomes" id="UP000053392"/>
    </source>
</evidence>
<dbReference type="HOGENOM" id="CLU_078127_0_1_1"/>
<evidence type="ECO:0000256" key="1">
    <source>
        <dbReference type="ARBA" id="ARBA00022729"/>
    </source>
</evidence>
<proteinExistence type="predicted"/>
<evidence type="ECO:0000256" key="2">
    <source>
        <dbReference type="SAM" id="MobiDB-lite"/>
    </source>
</evidence>
<gene>
    <name evidence="5" type="ORF">I313_06595</name>
</gene>